<gene>
    <name evidence="1" type="ORF">F9K94_21255</name>
</gene>
<proteinExistence type="predicted"/>
<protein>
    <submittedName>
        <fullName evidence="1">Uncharacterized protein</fullName>
    </submittedName>
</protein>
<accession>A0A7V8B0V6</accession>
<evidence type="ECO:0000313" key="2">
    <source>
        <dbReference type="Proteomes" id="UP000460650"/>
    </source>
</evidence>
<dbReference type="AlphaFoldDB" id="A0A7V8B0V6"/>
<name>A0A7V8B0V6_9HYPH</name>
<dbReference type="RefSeq" id="WP_151648299.1">
    <property type="nucleotide sequence ID" value="NZ_WBVY01000007.1"/>
</dbReference>
<dbReference type="Pfam" id="PF20339">
    <property type="entry name" value="DUF6634"/>
    <property type="match status" value="1"/>
</dbReference>
<evidence type="ECO:0000313" key="1">
    <source>
        <dbReference type="EMBL" id="KAB2655087.1"/>
    </source>
</evidence>
<organism evidence="1 2">
    <name type="scientific">Brucella tritici</name>
    <dbReference type="NCBI Taxonomy" id="94626"/>
    <lineage>
        <taxon>Bacteria</taxon>
        <taxon>Pseudomonadati</taxon>
        <taxon>Pseudomonadota</taxon>
        <taxon>Alphaproteobacteria</taxon>
        <taxon>Hyphomicrobiales</taxon>
        <taxon>Brucellaceae</taxon>
        <taxon>Brucella/Ochrobactrum group</taxon>
        <taxon>Brucella</taxon>
    </lineage>
</organism>
<reference evidence="1 2" key="1">
    <citation type="submission" date="2019-09" db="EMBL/GenBank/DDBJ databases">
        <title>Taxonomic organization of the family Brucellaceae based on a phylogenomic approach.</title>
        <authorList>
            <person name="Leclercq S."/>
            <person name="Cloeckaert A."/>
            <person name="Zygmunt M.S."/>
        </authorList>
    </citation>
    <scope>NUCLEOTIDE SEQUENCE [LARGE SCALE GENOMIC DNA]</scope>
    <source>
        <strain evidence="1 2">TA93</strain>
    </source>
</reference>
<dbReference type="EMBL" id="WBVY01000007">
    <property type="protein sequence ID" value="KAB2655087.1"/>
    <property type="molecule type" value="Genomic_DNA"/>
</dbReference>
<dbReference type="Proteomes" id="UP000460650">
    <property type="component" value="Unassembled WGS sequence"/>
</dbReference>
<dbReference type="InterPro" id="IPR046574">
    <property type="entry name" value="DUF6634"/>
</dbReference>
<comment type="caution">
    <text evidence="1">The sequence shown here is derived from an EMBL/GenBank/DDBJ whole genome shotgun (WGS) entry which is preliminary data.</text>
</comment>
<sequence>MDIEKLLEEAVTKPSDDALASAPFLDGWWIVQEGHFLRARGQVDGHPSIDDPYVTTSPLMGFNVAEGWMRTRSRYYRLGSPIDLDKLRLVRAIPIPVADHILEQMRSGLWKEITDEKGKGRLH</sequence>